<comment type="function">
    <text evidence="10">Catalyzes the NADPH-dependent reduction of ketopantoate into pantoic acid.</text>
</comment>
<evidence type="ECO:0000256" key="7">
    <source>
        <dbReference type="ARBA" id="ARBA00032024"/>
    </source>
</evidence>
<evidence type="ECO:0000259" key="11">
    <source>
        <dbReference type="Pfam" id="PF02558"/>
    </source>
</evidence>
<dbReference type="AlphaFoldDB" id="A0A150JBA2"/>
<proteinExistence type="inferred from homology"/>
<evidence type="ECO:0000313" key="15">
    <source>
        <dbReference type="Proteomes" id="UP000092420"/>
    </source>
</evidence>
<dbReference type="NCBIfam" id="TIGR00745">
    <property type="entry name" value="apbA_panE"/>
    <property type="match status" value="1"/>
</dbReference>
<dbReference type="InterPro" id="IPR003710">
    <property type="entry name" value="ApbA"/>
</dbReference>
<dbReference type="InterPro" id="IPR008927">
    <property type="entry name" value="6-PGluconate_DH-like_C_sf"/>
</dbReference>
<evidence type="ECO:0000256" key="9">
    <source>
        <dbReference type="ARBA" id="ARBA00048196"/>
    </source>
</evidence>
<dbReference type="SUPFAM" id="SSF48179">
    <property type="entry name" value="6-phosphogluconate dehydrogenase C-terminal domain-like"/>
    <property type="match status" value="1"/>
</dbReference>
<evidence type="ECO:0000256" key="3">
    <source>
        <dbReference type="ARBA" id="ARBA00013014"/>
    </source>
</evidence>
<feature type="domain" description="Ketopantoate reductase C-terminal" evidence="12">
    <location>
        <begin position="174"/>
        <end position="294"/>
    </location>
</feature>
<comment type="caution">
    <text evidence="13">The sequence shown here is derived from an EMBL/GenBank/DDBJ whole genome shotgun (WGS) entry which is preliminary data.</text>
</comment>
<dbReference type="PANTHER" id="PTHR43765">
    <property type="entry name" value="2-DEHYDROPANTOATE 2-REDUCTASE-RELATED"/>
    <property type="match status" value="1"/>
</dbReference>
<comment type="pathway">
    <text evidence="1 10">Cofactor biosynthesis; coenzyme A biosynthesis.</text>
</comment>
<evidence type="ECO:0000259" key="12">
    <source>
        <dbReference type="Pfam" id="PF08546"/>
    </source>
</evidence>
<dbReference type="Gene3D" id="1.10.1040.10">
    <property type="entry name" value="N-(1-d-carboxylethyl)-l-norvaline Dehydrogenase, domain 2"/>
    <property type="match status" value="1"/>
</dbReference>
<dbReference type="InterPro" id="IPR013752">
    <property type="entry name" value="KPA_reductase"/>
</dbReference>
<dbReference type="Proteomes" id="UP000092420">
    <property type="component" value="Unassembled WGS sequence"/>
</dbReference>
<evidence type="ECO:0000256" key="5">
    <source>
        <dbReference type="ARBA" id="ARBA00022993"/>
    </source>
</evidence>
<dbReference type="SUPFAM" id="SSF51735">
    <property type="entry name" value="NAD(P)-binding Rossmann-fold domains"/>
    <property type="match status" value="1"/>
</dbReference>
<dbReference type="GO" id="GO:0005737">
    <property type="term" value="C:cytoplasm"/>
    <property type="evidence" value="ECO:0007669"/>
    <property type="project" value="TreeGrafter"/>
</dbReference>
<feature type="domain" description="Ketopantoate reductase N-terminal" evidence="11">
    <location>
        <begin position="3"/>
        <end position="149"/>
    </location>
</feature>
<accession>A0A150JGI1</accession>
<evidence type="ECO:0000313" key="13">
    <source>
        <dbReference type="EMBL" id="KYC54509.1"/>
    </source>
</evidence>
<evidence type="ECO:0000256" key="4">
    <source>
        <dbReference type="ARBA" id="ARBA00022857"/>
    </source>
</evidence>
<dbReference type="PANTHER" id="PTHR43765:SF2">
    <property type="entry name" value="2-DEHYDROPANTOATE 2-REDUCTASE"/>
    <property type="match status" value="1"/>
</dbReference>
<dbReference type="InterPro" id="IPR036291">
    <property type="entry name" value="NAD(P)-bd_dom_sf"/>
</dbReference>
<dbReference type="InterPro" id="IPR013328">
    <property type="entry name" value="6PGD_dom2"/>
</dbReference>
<organism evidence="13 15">
    <name type="scientific">Candidatus Methanofastidiosum methylothiophilum</name>
    <dbReference type="NCBI Taxonomy" id="1705564"/>
    <lineage>
        <taxon>Archaea</taxon>
        <taxon>Methanobacteriati</taxon>
        <taxon>Methanobacteriota</taxon>
        <taxon>Stenosarchaea group</taxon>
        <taxon>Candidatus Methanofastidiosia</taxon>
        <taxon>Candidatus Methanofastidiosales</taxon>
        <taxon>Candidatus Methanofastidiosaceae</taxon>
        <taxon>Candidatus Methanofastidiosum</taxon>
    </lineage>
</organism>
<comment type="similarity">
    <text evidence="2 10">Belongs to the ketopantoate reductase family.</text>
</comment>
<accession>A0A150JBA2</accession>
<keyword evidence="4 10" id="KW-0521">NADP</keyword>
<gene>
    <name evidence="13" type="ORF">AN188_01008</name>
    <name evidence="14" type="ORF">APG09_01089</name>
</gene>
<keyword evidence="5 10" id="KW-0173">Coenzyme A biosynthesis</keyword>
<reference evidence="13 15" key="1">
    <citation type="journal article" date="2016" name="ISME J.">
        <title>Chasing the elusive Euryarchaeota class WSA2: genomes reveal a uniquely fastidious methyl-reducing methanogen.</title>
        <authorList>
            <person name="Nobu M.K."/>
            <person name="Narihiro T."/>
            <person name="Kuroda K."/>
            <person name="Mei R."/>
            <person name="Liu W.T."/>
        </authorList>
    </citation>
    <scope>NUCLEOTIDE SEQUENCE [LARGE SCALE GENOMIC DNA]</scope>
    <source>
        <strain evidence="13">ADurb1013_Bin02101</strain>
        <strain evidence="14">ADurb1213_Bin02801</strain>
    </source>
</reference>
<evidence type="ECO:0000256" key="10">
    <source>
        <dbReference type="RuleBase" id="RU362068"/>
    </source>
</evidence>
<dbReference type="Pfam" id="PF08546">
    <property type="entry name" value="ApbA_C"/>
    <property type="match status" value="1"/>
</dbReference>
<protein>
    <recommendedName>
        <fullName evidence="3 10">2-dehydropantoate 2-reductase</fullName>
        <ecNumber evidence="3 10">1.1.1.169</ecNumber>
    </recommendedName>
    <alternativeName>
        <fullName evidence="7 10">Ketopantoate reductase</fullName>
    </alternativeName>
</protein>
<dbReference type="GO" id="GO:0050661">
    <property type="term" value="F:NADP binding"/>
    <property type="evidence" value="ECO:0007669"/>
    <property type="project" value="TreeGrafter"/>
</dbReference>
<dbReference type="GO" id="GO:0008677">
    <property type="term" value="F:2-dehydropantoate 2-reductase activity"/>
    <property type="evidence" value="ECO:0007669"/>
    <property type="project" value="UniProtKB-EC"/>
</dbReference>
<dbReference type="EMBL" id="LNJB01000012">
    <property type="protein sequence ID" value="KYC54509.1"/>
    <property type="molecule type" value="Genomic_DNA"/>
</dbReference>
<dbReference type="UniPathway" id="UPA00241"/>
<dbReference type="GO" id="GO:0015940">
    <property type="term" value="P:pantothenate biosynthetic process"/>
    <property type="evidence" value="ECO:0007669"/>
    <property type="project" value="InterPro"/>
</dbReference>
<dbReference type="Pfam" id="PF02558">
    <property type="entry name" value="ApbA"/>
    <property type="match status" value="1"/>
</dbReference>
<evidence type="ECO:0000256" key="2">
    <source>
        <dbReference type="ARBA" id="ARBA00007870"/>
    </source>
</evidence>
<dbReference type="EC" id="1.1.1.169" evidence="3 10"/>
<dbReference type="GO" id="GO:0015937">
    <property type="term" value="P:coenzyme A biosynthetic process"/>
    <property type="evidence" value="ECO:0007669"/>
    <property type="project" value="UniProtKB-UniPathway"/>
</dbReference>
<accession>A0A150JJ44</accession>
<evidence type="ECO:0000256" key="8">
    <source>
        <dbReference type="ARBA" id="ARBA00047506"/>
    </source>
</evidence>
<evidence type="ECO:0000256" key="1">
    <source>
        <dbReference type="ARBA" id="ARBA00004724"/>
    </source>
</evidence>
<evidence type="ECO:0000256" key="6">
    <source>
        <dbReference type="ARBA" id="ARBA00023002"/>
    </source>
</evidence>
<comment type="catalytic activity">
    <reaction evidence="9">
        <text>(R)-pantoate + NAD(+) = 2-dehydropantoate + NADH + H(+)</text>
        <dbReference type="Rhea" id="RHEA:61292"/>
        <dbReference type="ChEBI" id="CHEBI:11561"/>
        <dbReference type="ChEBI" id="CHEBI:15378"/>
        <dbReference type="ChEBI" id="CHEBI:15980"/>
        <dbReference type="ChEBI" id="CHEBI:57540"/>
        <dbReference type="ChEBI" id="CHEBI:57945"/>
    </reaction>
    <physiologicalReaction direction="right-to-left" evidence="9">
        <dbReference type="Rhea" id="RHEA:61294"/>
    </physiologicalReaction>
</comment>
<keyword evidence="6 10" id="KW-0560">Oxidoreductase</keyword>
<dbReference type="Gene3D" id="3.40.50.720">
    <property type="entry name" value="NAD(P)-binding Rossmann-like Domain"/>
    <property type="match status" value="1"/>
</dbReference>
<dbReference type="EMBL" id="LNJE01000012">
    <property type="protein sequence ID" value="KYC57273.1"/>
    <property type="molecule type" value="Genomic_DNA"/>
</dbReference>
<comment type="catalytic activity">
    <reaction evidence="8">
        <text>(R)-pantoate + NADP(+) = 2-dehydropantoate + NADPH + H(+)</text>
        <dbReference type="Rhea" id="RHEA:16233"/>
        <dbReference type="ChEBI" id="CHEBI:11561"/>
        <dbReference type="ChEBI" id="CHEBI:15378"/>
        <dbReference type="ChEBI" id="CHEBI:15980"/>
        <dbReference type="ChEBI" id="CHEBI:57783"/>
        <dbReference type="ChEBI" id="CHEBI:58349"/>
        <dbReference type="EC" id="1.1.1.169"/>
    </reaction>
    <physiologicalReaction direction="right-to-left" evidence="8">
        <dbReference type="Rhea" id="RHEA:16235"/>
    </physiologicalReaction>
</comment>
<dbReference type="InterPro" id="IPR050838">
    <property type="entry name" value="Ketopantoate_reductase"/>
</dbReference>
<sequence>MKITFIGAGSIGSLFGGLLKKSGVDVLLIGRKDHVKSIMKNGLSISGLEEFNVRVNASSNPLDAKGSDVIVITTKAYDTKNALAELLPILDEEVNVMSLQNGAGNLEEISRFLKKQKIIGAVTSMGAFLESPGIIKYMGKGTTIIGPLADENIIAKDLVKIFKNAGIDTKYTNNIEREIWTKVIINSAINPLASILNSENGILLEGNLLEIVREITEEGSVILEKNGIDIPEDIFEKTVTVIINTSKNINSTLSDLRKGNKTEIDFISGKIVELGDKIGIPAPYNLALLDMIKYKKKELMQKSP</sequence>
<dbReference type="InterPro" id="IPR013332">
    <property type="entry name" value="KPR_N"/>
</dbReference>
<evidence type="ECO:0000313" key="14">
    <source>
        <dbReference type="EMBL" id="KYC57273.1"/>
    </source>
</evidence>
<name>A0A150JBA2_9EURY</name>